<dbReference type="SMART" id="SM00575">
    <property type="entry name" value="ZnF_PMZ"/>
    <property type="match status" value="1"/>
</dbReference>
<sequence length="816" mass="95158">MKKITIVDYQIRLFFESMEFQSGSRKQDNDDQNTLKDLGDVNDPKNPMGDEVLDVNTHIYQEQYFASDDEDGTEDFDFPDNDTLNDGGFEIGESSNPNLGKDTNHAEDENHLVDEDTEVNIDFTEGQPHDTHDYVSHGGTLYWTPIVSDDIKPKVTSKFDSYDKAVAMYRNYALESGFDVRLGREGNPNISKVDTLDIQHNKTQRRKDLFRRNCKAKVVLDIIPGILKYVVSDFVEQHNHELFSKGNMYLSRSKRKLDYSQEIFIHNMSTQNIGPVKAHRLYNALQVGPSVRGGLEKSELLHRWGDAKFLVDKMNDRKKNVSSFTFEYKVLNKRLNVLLWADKIAKYNYNSFGDVVSLDATFSMNKYDMVFVPFTGIDNHKKCVAFSAGLLSKEDGVSYEWLLRALLKAFRKQPQLVISDQDPALKKAIDTVFPSAHHRLCMCHITKKLPNKILSIEDAATNQNFRKRFHSIIRNSKLEPHDFENVWHTMLEEFKITDNSWMNTMYGLRRYWIPAFFKHIPMSGLMRTTSLHNQIINDFNTATTFPKFITHSLNEPHASKFRRRYQEQKIIVSKKCDFFQRKKNNITITQPTDVDVDEKDEEYNYDCLIRDTEYMVTHSTKDGSFKCTCMHFEHVGILYRHIFCVFKYYVIEQLPEKYILKRWRRDVIPTELLRRRFTNSFDDSNSDMNAIDIFNIVDRCVSFLSHDAAKLNLYLDEQNKLNFFFVDDCPNHEVPTRIEHFNKLLGVIVPDVVSDVNDIQNPSDIWNKGCASRGKRLKSKKEMIEKEISKLKRKCTICKQMAHHDKINCPSKNVQT</sequence>
<comment type="caution">
    <text evidence="7">The sequence shown here is derived from an EMBL/GenBank/DDBJ whole genome shotgun (WGS) entry which is preliminary data.</text>
</comment>
<dbReference type="PANTHER" id="PTHR47718:SF12">
    <property type="entry name" value="PROTEIN FAR1-RELATED SEQUENCE"/>
    <property type="match status" value="1"/>
</dbReference>
<gene>
    <name evidence="7" type="ORF">LSAT_V11C700386350</name>
</gene>
<dbReference type="InterPro" id="IPR006564">
    <property type="entry name" value="Znf_PMZ"/>
</dbReference>
<evidence type="ECO:0000256" key="3">
    <source>
        <dbReference type="ARBA" id="ARBA00022833"/>
    </source>
</evidence>
<dbReference type="InterPro" id="IPR018289">
    <property type="entry name" value="MULE_transposase_dom"/>
</dbReference>
<evidence type="ECO:0000313" key="7">
    <source>
        <dbReference type="EMBL" id="KAJ0196161.1"/>
    </source>
</evidence>
<organism evidence="7 8">
    <name type="scientific">Lactuca sativa</name>
    <name type="common">Garden lettuce</name>
    <dbReference type="NCBI Taxonomy" id="4236"/>
    <lineage>
        <taxon>Eukaryota</taxon>
        <taxon>Viridiplantae</taxon>
        <taxon>Streptophyta</taxon>
        <taxon>Embryophyta</taxon>
        <taxon>Tracheophyta</taxon>
        <taxon>Spermatophyta</taxon>
        <taxon>Magnoliopsida</taxon>
        <taxon>eudicotyledons</taxon>
        <taxon>Gunneridae</taxon>
        <taxon>Pentapetalae</taxon>
        <taxon>asterids</taxon>
        <taxon>campanulids</taxon>
        <taxon>Asterales</taxon>
        <taxon>Asteraceae</taxon>
        <taxon>Cichorioideae</taxon>
        <taxon>Cichorieae</taxon>
        <taxon>Lactucinae</taxon>
        <taxon>Lactuca</taxon>
    </lineage>
</organism>
<dbReference type="Pfam" id="PF10551">
    <property type="entry name" value="MULE"/>
    <property type="match status" value="1"/>
</dbReference>
<keyword evidence="3" id="KW-0862">Zinc</keyword>
<protein>
    <recommendedName>
        <fullName evidence="6">SWIM-type domain-containing protein</fullName>
    </recommendedName>
</protein>
<evidence type="ECO:0000256" key="5">
    <source>
        <dbReference type="SAM" id="MobiDB-lite"/>
    </source>
</evidence>
<dbReference type="AlphaFoldDB" id="A0A9R1X1Z0"/>
<feature type="domain" description="SWIM-type" evidence="6">
    <location>
        <begin position="614"/>
        <end position="650"/>
    </location>
</feature>
<feature type="compositionally biased region" description="Basic and acidic residues" evidence="5">
    <location>
        <begin position="25"/>
        <end position="43"/>
    </location>
</feature>
<accession>A0A9R1X1Z0</accession>
<evidence type="ECO:0000256" key="2">
    <source>
        <dbReference type="ARBA" id="ARBA00022771"/>
    </source>
</evidence>
<feature type="region of interest" description="Disordered" evidence="5">
    <location>
        <begin position="21"/>
        <end position="48"/>
    </location>
</feature>
<dbReference type="Proteomes" id="UP000235145">
    <property type="component" value="Unassembled WGS sequence"/>
</dbReference>
<keyword evidence="1" id="KW-0479">Metal-binding</keyword>
<dbReference type="EMBL" id="NBSK02000007">
    <property type="protein sequence ID" value="KAJ0196161.1"/>
    <property type="molecule type" value="Genomic_DNA"/>
</dbReference>
<dbReference type="PROSITE" id="PS50966">
    <property type="entry name" value="ZF_SWIM"/>
    <property type="match status" value="1"/>
</dbReference>
<evidence type="ECO:0000256" key="4">
    <source>
        <dbReference type="PROSITE-ProRule" id="PRU00325"/>
    </source>
</evidence>
<name>A0A9R1X1Z0_LACSA</name>
<evidence type="ECO:0000313" key="8">
    <source>
        <dbReference type="Proteomes" id="UP000235145"/>
    </source>
</evidence>
<keyword evidence="8" id="KW-1185">Reference proteome</keyword>
<evidence type="ECO:0000259" key="6">
    <source>
        <dbReference type="PROSITE" id="PS50966"/>
    </source>
</evidence>
<dbReference type="GO" id="GO:0008270">
    <property type="term" value="F:zinc ion binding"/>
    <property type="evidence" value="ECO:0007669"/>
    <property type="project" value="UniProtKB-KW"/>
</dbReference>
<keyword evidence="2 4" id="KW-0863">Zinc-finger</keyword>
<dbReference type="PANTHER" id="PTHR47718">
    <property type="entry name" value="OS01G0519700 PROTEIN"/>
    <property type="match status" value="1"/>
</dbReference>
<dbReference type="InterPro" id="IPR007527">
    <property type="entry name" value="Znf_SWIM"/>
</dbReference>
<reference evidence="7 8" key="1">
    <citation type="journal article" date="2017" name="Nat. Commun.">
        <title>Genome assembly with in vitro proximity ligation data and whole-genome triplication in lettuce.</title>
        <authorList>
            <person name="Reyes-Chin-Wo S."/>
            <person name="Wang Z."/>
            <person name="Yang X."/>
            <person name="Kozik A."/>
            <person name="Arikit S."/>
            <person name="Song C."/>
            <person name="Xia L."/>
            <person name="Froenicke L."/>
            <person name="Lavelle D.O."/>
            <person name="Truco M.J."/>
            <person name="Xia R."/>
            <person name="Zhu S."/>
            <person name="Xu C."/>
            <person name="Xu H."/>
            <person name="Xu X."/>
            <person name="Cox K."/>
            <person name="Korf I."/>
            <person name="Meyers B.C."/>
            <person name="Michelmore R.W."/>
        </authorList>
    </citation>
    <scope>NUCLEOTIDE SEQUENCE [LARGE SCALE GENOMIC DNA]</scope>
    <source>
        <strain evidence="8">cv. Salinas</strain>
        <tissue evidence="7">Seedlings</tissue>
    </source>
</reference>
<proteinExistence type="predicted"/>
<evidence type="ECO:0000256" key="1">
    <source>
        <dbReference type="ARBA" id="ARBA00022723"/>
    </source>
</evidence>